<dbReference type="OrthoDB" id="4553542at2"/>
<protein>
    <submittedName>
        <fullName evidence="1">Uncharacterized protein</fullName>
    </submittedName>
</protein>
<evidence type="ECO:0000313" key="1">
    <source>
        <dbReference type="EMBL" id="SDG86899.1"/>
    </source>
</evidence>
<dbReference type="Proteomes" id="UP000198863">
    <property type="component" value="Unassembled WGS sequence"/>
</dbReference>
<keyword evidence="2" id="KW-1185">Reference proteome</keyword>
<name>A0A1G7XRT1_9ACTN</name>
<evidence type="ECO:0000313" key="2">
    <source>
        <dbReference type="Proteomes" id="UP000198863"/>
    </source>
</evidence>
<proteinExistence type="predicted"/>
<accession>A0A1G7XRT1</accession>
<organism evidence="1 2">
    <name type="scientific">Klenkia brasiliensis</name>
    <dbReference type="NCBI Taxonomy" id="333142"/>
    <lineage>
        <taxon>Bacteria</taxon>
        <taxon>Bacillati</taxon>
        <taxon>Actinomycetota</taxon>
        <taxon>Actinomycetes</taxon>
        <taxon>Geodermatophilales</taxon>
        <taxon>Geodermatophilaceae</taxon>
        <taxon>Klenkia</taxon>
    </lineage>
</organism>
<dbReference type="RefSeq" id="WP_091066881.1">
    <property type="nucleotide sequence ID" value="NZ_FNCF01000006.1"/>
</dbReference>
<reference evidence="2" key="1">
    <citation type="submission" date="2016-10" db="EMBL/GenBank/DDBJ databases">
        <authorList>
            <person name="Varghese N."/>
            <person name="Submissions S."/>
        </authorList>
    </citation>
    <scope>NUCLEOTIDE SEQUENCE [LARGE SCALE GENOMIC DNA]</scope>
    <source>
        <strain evidence="2">DSM 44526</strain>
    </source>
</reference>
<dbReference type="EMBL" id="FNCF01000006">
    <property type="protein sequence ID" value="SDG86899.1"/>
    <property type="molecule type" value="Genomic_DNA"/>
</dbReference>
<gene>
    <name evidence="1" type="ORF">SAMN05660324_3776</name>
</gene>
<sequence>MSSPSANEDYDIEPQGDGQYVVRLTDGEETMETWFRLTPEALAELGVDAGDEADLVERTVVFLRRHQEVPDFPDIVEIEDVLATYPDYREAVTSDR</sequence>
<dbReference type="AlphaFoldDB" id="A0A1G7XRT1"/>